<evidence type="ECO:0000256" key="1">
    <source>
        <dbReference type="ARBA" id="ARBA00004247"/>
    </source>
</evidence>
<feature type="domain" description="EGF-like" evidence="18">
    <location>
        <begin position="1231"/>
        <end position="1267"/>
    </location>
</feature>
<evidence type="ECO:0000256" key="4">
    <source>
        <dbReference type="ARBA" id="ARBA00022536"/>
    </source>
</evidence>
<dbReference type="InterPro" id="IPR001881">
    <property type="entry name" value="EGF-like_Ca-bd_dom"/>
</dbReference>
<dbReference type="GO" id="GO:0007154">
    <property type="term" value="P:cell communication"/>
    <property type="evidence" value="ECO:0007669"/>
    <property type="project" value="UniProtKB-ARBA"/>
</dbReference>
<dbReference type="FunFam" id="2.10.25.10:FF:000031">
    <property type="entry name" value="neurogenic locus notch homolog protein 3"/>
    <property type="match status" value="1"/>
</dbReference>
<dbReference type="GO" id="GO:0016324">
    <property type="term" value="C:apical plasma membrane"/>
    <property type="evidence" value="ECO:0007669"/>
    <property type="project" value="UniProtKB-SubCell"/>
</dbReference>
<keyword evidence="10 16" id="KW-0472">Membrane</keyword>
<evidence type="ECO:0000256" key="12">
    <source>
        <dbReference type="ARBA" id="ARBA00023180"/>
    </source>
</evidence>
<feature type="disulfide bond" evidence="15">
    <location>
        <begin position="1867"/>
        <end position="1876"/>
    </location>
</feature>
<feature type="disulfide bond" evidence="15">
    <location>
        <begin position="787"/>
        <end position="796"/>
    </location>
</feature>
<dbReference type="PROSITE" id="PS01187">
    <property type="entry name" value="EGF_CA"/>
    <property type="match status" value="9"/>
</dbReference>
<evidence type="ECO:0000256" key="15">
    <source>
        <dbReference type="PROSITE-ProRule" id="PRU00076"/>
    </source>
</evidence>
<feature type="domain" description="EGF-like" evidence="18">
    <location>
        <begin position="799"/>
        <end position="836"/>
    </location>
</feature>
<dbReference type="GO" id="GO:0016318">
    <property type="term" value="P:ommatidial rotation"/>
    <property type="evidence" value="ECO:0007669"/>
    <property type="project" value="UniProtKB-ARBA"/>
</dbReference>
<feature type="disulfide bond" evidence="15">
    <location>
        <begin position="1257"/>
        <end position="1266"/>
    </location>
</feature>
<dbReference type="FunFam" id="2.10.25.10:FF:000012">
    <property type="entry name" value="Delta-like protein"/>
    <property type="match status" value="1"/>
</dbReference>
<dbReference type="GO" id="GO:0048646">
    <property type="term" value="P:anatomical structure formation involved in morphogenesis"/>
    <property type="evidence" value="ECO:0007669"/>
    <property type="project" value="UniProtKB-ARBA"/>
</dbReference>
<dbReference type="SUPFAM" id="SSF57184">
    <property type="entry name" value="Growth factor receptor domain"/>
    <property type="match status" value="3"/>
</dbReference>
<feature type="domain" description="EGF-like" evidence="18">
    <location>
        <begin position="528"/>
        <end position="564"/>
    </location>
</feature>
<feature type="disulfide bond" evidence="15">
    <location>
        <begin position="1003"/>
        <end position="1012"/>
    </location>
</feature>
<dbReference type="FunFam" id="2.60.120.200:FF:000143">
    <property type="entry name" value="Crumbs, isoform D"/>
    <property type="match status" value="1"/>
</dbReference>
<dbReference type="FunFam" id="2.10.25.10:FF:000208">
    <property type="entry name" value="Crumbs 2, cell polarity complex component"/>
    <property type="match status" value="1"/>
</dbReference>
<feature type="disulfide bond" evidence="15">
    <location>
        <begin position="594"/>
        <end position="603"/>
    </location>
</feature>
<evidence type="ECO:0000256" key="10">
    <source>
        <dbReference type="ARBA" id="ARBA00023136"/>
    </source>
</evidence>
<dbReference type="GO" id="GO:0048863">
    <property type="term" value="P:stem cell differentiation"/>
    <property type="evidence" value="ECO:0007669"/>
    <property type="project" value="UniProtKB-ARBA"/>
</dbReference>
<dbReference type="SMART" id="SM00179">
    <property type="entry name" value="EGF_CA"/>
    <property type="match status" value="26"/>
</dbReference>
<dbReference type="PANTHER" id="PTHR24049">
    <property type="entry name" value="CRUMBS FAMILY MEMBER"/>
    <property type="match status" value="1"/>
</dbReference>
<evidence type="ECO:0000259" key="17">
    <source>
        <dbReference type="PROSITE" id="PS50025"/>
    </source>
</evidence>
<keyword evidence="3" id="KW-1003">Cell membrane</keyword>
<dbReference type="InParanoid" id="A0A6P7GMX3"/>
<feature type="disulfide bond" evidence="15">
    <location>
        <begin position="396"/>
        <end position="405"/>
    </location>
</feature>
<dbReference type="FunFam" id="2.10.25.10:FF:000066">
    <property type="entry name" value="FAT atypical cadherin 4"/>
    <property type="match status" value="1"/>
</dbReference>
<dbReference type="FunFam" id="2.10.25.10:FF:000279">
    <property type="entry name" value="Neurogenic locus notch 1"/>
    <property type="match status" value="1"/>
</dbReference>
<feature type="domain" description="EGF-like" evidence="18">
    <location>
        <begin position="1805"/>
        <end position="1839"/>
    </location>
</feature>
<feature type="domain" description="EGF-like" evidence="18">
    <location>
        <begin position="606"/>
        <end position="642"/>
    </location>
</feature>
<evidence type="ECO:0000256" key="13">
    <source>
        <dbReference type="ARBA" id="ARBA00023273"/>
    </source>
</evidence>
<dbReference type="GO" id="GO:0042995">
    <property type="term" value="C:cell projection"/>
    <property type="evidence" value="ECO:0007669"/>
    <property type="project" value="UniProtKB-SubCell"/>
</dbReference>
<dbReference type="InterPro" id="IPR013320">
    <property type="entry name" value="ConA-like_dom_sf"/>
</dbReference>
<keyword evidence="5 16" id="KW-0812">Transmembrane</keyword>
<dbReference type="PROSITE" id="PS00022">
    <property type="entry name" value="EGF_1"/>
    <property type="match status" value="26"/>
</dbReference>
<dbReference type="GO" id="GO:0019904">
    <property type="term" value="F:protein domain specific binding"/>
    <property type="evidence" value="ECO:0007669"/>
    <property type="project" value="UniProtKB-ARBA"/>
</dbReference>
<dbReference type="InterPro" id="IPR001791">
    <property type="entry name" value="Laminin_G"/>
</dbReference>
<dbReference type="FunFam" id="2.10.25.10:FF:000391">
    <property type="entry name" value="Weary, isoform C"/>
    <property type="match status" value="1"/>
</dbReference>
<proteinExistence type="inferred from homology"/>
<feature type="disulfide bond" evidence="15">
    <location>
        <begin position="319"/>
        <end position="328"/>
    </location>
</feature>
<feature type="disulfide bond" evidence="15">
    <location>
        <begin position="1949"/>
        <end position="1958"/>
    </location>
</feature>
<feature type="domain" description="EGF-like" evidence="18">
    <location>
        <begin position="408"/>
        <end position="444"/>
    </location>
</feature>
<feature type="disulfide bond" evidence="15">
    <location>
        <begin position="749"/>
        <end position="758"/>
    </location>
</feature>
<dbReference type="FunFam" id="2.10.25.10:FF:000143">
    <property type="entry name" value="Protein crumbs 1"/>
    <property type="match status" value="1"/>
</dbReference>
<dbReference type="GO" id="GO:0007476">
    <property type="term" value="P:imaginal disc-derived wing morphogenesis"/>
    <property type="evidence" value="ECO:0007669"/>
    <property type="project" value="UniProtKB-ARBA"/>
</dbReference>
<feature type="disulfide bond" evidence="15">
    <location>
        <begin position="928"/>
        <end position="937"/>
    </location>
</feature>
<evidence type="ECO:0000256" key="14">
    <source>
        <dbReference type="ARBA" id="ARBA00060989"/>
    </source>
</evidence>
<feature type="domain" description="EGF-like" evidence="18">
    <location>
        <begin position="1015"/>
        <end position="1056"/>
    </location>
</feature>
<feature type="disulfide bond" evidence="15">
    <location>
        <begin position="965"/>
        <end position="974"/>
    </location>
</feature>
<evidence type="ECO:0000256" key="5">
    <source>
        <dbReference type="ARBA" id="ARBA00022692"/>
    </source>
</evidence>
<feature type="domain" description="EGF-like" evidence="18">
    <location>
        <begin position="246"/>
        <end position="286"/>
    </location>
</feature>
<dbReference type="InterPro" id="IPR009030">
    <property type="entry name" value="Growth_fac_rcpt_cys_sf"/>
</dbReference>
<keyword evidence="4 15" id="KW-0245">EGF-like domain</keyword>
<dbReference type="GO" id="GO:0032991">
    <property type="term" value="C:protein-containing complex"/>
    <property type="evidence" value="ECO:0007669"/>
    <property type="project" value="UniProtKB-ARBA"/>
</dbReference>
<feature type="domain" description="EGF-like" evidence="18">
    <location>
        <begin position="490"/>
        <end position="526"/>
    </location>
</feature>
<evidence type="ECO:0000256" key="11">
    <source>
        <dbReference type="ARBA" id="ARBA00023157"/>
    </source>
</evidence>
<dbReference type="CDD" id="cd00054">
    <property type="entry name" value="EGF_CA"/>
    <property type="match status" value="20"/>
</dbReference>
<feature type="domain" description="EGF-like" evidence="18">
    <location>
        <begin position="940"/>
        <end position="975"/>
    </location>
</feature>
<feature type="disulfide bond" evidence="15">
    <location>
        <begin position="944"/>
        <end position="954"/>
    </location>
</feature>
<evidence type="ECO:0000256" key="9">
    <source>
        <dbReference type="ARBA" id="ARBA00022989"/>
    </source>
</evidence>
<feature type="disulfide bond" evidence="15">
    <location>
        <begin position="575"/>
        <end position="592"/>
    </location>
</feature>
<dbReference type="PRINTS" id="PR00010">
    <property type="entry name" value="EGFBLOOD"/>
</dbReference>
<evidence type="ECO:0000259" key="18">
    <source>
        <dbReference type="PROSITE" id="PS50026"/>
    </source>
</evidence>
<feature type="disulfide bond" evidence="15">
    <location>
        <begin position="2107"/>
        <end position="2116"/>
    </location>
</feature>
<accession>A0A6P7GMX3</accession>
<dbReference type="FunCoup" id="A0A6P7GMX3">
    <property type="interactions" value="288"/>
</dbReference>
<dbReference type="SUPFAM" id="SSF57196">
    <property type="entry name" value="EGF/Laminin"/>
    <property type="match status" value="15"/>
</dbReference>
<feature type="domain" description="EGF-like" evidence="18">
    <location>
        <begin position="2039"/>
        <end position="2077"/>
    </location>
</feature>
<feature type="disulfide bond" evidence="15">
    <location>
        <begin position="233"/>
        <end position="242"/>
    </location>
</feature>
<keyword evidence="8" id="KW-0106">Calcium</keyword>
<dbReference type="InterPro" id="IPR000152">
    <property type="entry name" value="EGF-type_Asp/Asn_hydroxyl_site"/>
</dbReference>
<keyword evidence="12" id="KW-0325">Glycoprotein</keyword>
<feature type="domain" description="EGF-like" evidence="18">
    <location>
        <begin position="1841"/>
        <end position="1877"/>
    </location>
</feature>
<feature type="domain" description="EGF-like" evidence="18">
    <location>
        <begin position="838"/>
        <end position="874"/>
    </location>
</feature>
<feature type="domain" description="EGF-like" evidence="18">
    <location>
        <begin position="761"/>
        <end position="797"/>
    </location>
</feature>
<feature type="disulfide bond" evidence="15">
    <location>
        <begin position="1905"/>
        <end position="1914"/>
    </location>
</feature>
<keyword evidence="9 16" id="KW-1133">Transmembrane helix</keyword>
<dbReference type="FunFam" id="2.10.25.10:FF:000122">
    <property type="entry name" value="Protein crumbs homolog 2"/>
    <property type="match status" value="2"/>
</dbReference>
<evidence type="ECO:0000256" key="7">
    <source>
        <dbReference type="ARBA" id="ARBA00022737"/>
    </source>
</evidence>
<dbReference type="GO" id="GO:0005911">
    <property type="term" value="C:cell-cell junction"/>
    <property type="evidence" value="ECO:0007669"/>
    <property type="project" value="UniProtKB-ARBA"/>
</dbReference>
<feature type="domain" description="EGF-like" evidence="18">
    <location>
        <begin position="291"/>
        <end position="329"/>
    </location>
</feature>
<feature type="domain" description="EGF-like" evidence="18">
    <location>
        <begin position="207"/>
        <end position="243"/>
    </location>
</feature>
<dbReference type="PROSITE" id="PS00010">
    <property type="entry name" value="ASX_HYDROXYL"/>
    <property type="match status" value="17"/>
</dbReference>
<feature type="domain" description="EGF-like" evidence="18">
    <location>
        <begin position="977"/>
        <end position="1013"/>
    </location>
</feature>
<dbReference type="Pfam" id="PF12661">
    <property type="entry name" value="hEGF"/>
    <property type="match status" value="7"/>
</dbReference>
<dbReference type="FunFam" id="2.10.25.10:FF:000327">
    <property type="entry name" value="neurogenic locus notch homolog protein 4"/>
    <property type="match status" value="1"/>
</dbReference>
<dbReference type="GO" id="GO:0040008">
    <property type="term" value="P:regulation of growth"/>
    <property type="evidence" value="ECO:0007669"/>
    <property type="project" value="UniProtKB-ARBA"/>
</dbReference>
<feature type="domain" description="EGF-like" evidence="18">
    <location>
        <begin position="331"/>
        <end position="368"/>
    </location>
</feature>
<feature type="disulfide bond" evidence="15">
    <location>
        <begin position="300"/>
        <end position="317"/>
    </location>
</feature>
<feature type="domain" description="Laminin G" evidence="17">
    <location>
        <begin position="1274"/>
        <end position="1504"/>
    </location>
</feature>
<organism evidence="19">
    <name type="scientific">Diabrotica virgifera virgifera</name>
    <name type="common">western corn rootworm</name>
    <dbReference type="NCBI Taxonomy" id="50390"/>
    <lineage>
        <taxon>Eukaryota</taxon>
        <taxon>Metazoa</taxon>
        <taxon>Ecdysozoa</taxon>
        <taxon>Arthropoda</taxon>
        <taxon>Hexapoda</taxon>
        <taxon>Insecta</taxon>
        <taxon>Pterygota</taxon>
        <taxon>Neoptera</taxon>
        <taxon>Endopterygota</taxon>
        <taxon>Coleoptera</taxon>
        <taxon>Polyphaga</taxon>
        <taxon>Cucujiformia</taxon>
        <taxon>Chrysomeloidea</taxon>
        <taxon>Chrysomelidae</taxon>
        <taxon>Galerucinae</taxon>
        <taxon>Diabroticina</taxon>
        <taxon>Diabroticites</taxon>
        <taxon>Diabrotica</taxon>
    </lineage>
</organism>
<dbReference type="PROSITE" id="PS50025">
    <property type="entry name" value="LAM_G_DOMAIN"/>
    <property type="match status" value="2"/>
</dbReference>
<keyword evidence="11 15" id="KW-1015">Disulfide bond</keyword>
<feature type="domain" description="EGF-like" evidence="18">
    <location>
        <begin position="876"/>
        <end position="938"/>
    </location>
</feature>
<keyword evidence="6" id="KW-0732">Signal</keyword>
<evidence type="ECO:0000256" key="16">
    <source>
        <dbReference type="SAM" id="Phobius"/>
    </source>
</evidence>
<dbReference type="GO" id="GO:0009952">
    <property type="term" value="P:anterior/posterior pattern specification"/>
    <property type="evidence" value="ECO:0007669"/>
    <property type="project" value="UniProtKB-ARBA"/>
</dbReference>
<dbReference type="SMART" id="SM00282">
    <property type="entry name" value="LamG"/>
    <property type="match status" value="3"/>
</dbReference>
<feature type="domain" description="EGF-like" evidence="18">
    <location>
        <begin position="370"/>
        <end position="406"/>
    </location>
</feature>
<dbReference type="PRINTS" id="PR01983">
    <property type="entry name" value="NOTCH"/>
</dbReference>
<gene>
    <name evidence="19" type="primary">LOC114344625</name>
</gene>
<feature type="domain" description="Laminin G" evidence="17">
    <location>
        <begin position="1060"/>
        <end position="1229"/>
    </location>
</feature>
<dbReference type="Pfam" id="PF00008">
    <property type="entry name" value="EGF"/>
    <property type="match status" value="12"/>
</dbReference>
<comment type="subcellular location">
    <subcellularLocation>
        <location evidence="1">Apical cell membrane</location>
        <topology evidence="1">Single-pass type I membrane protein</topology>
    </subcellularLocation>
    <subcellularLocation>
        <location evidence="2">Cell projection</location>
    </subcellularLocation>
</comment>
<feature type="domain" description="EGF-like" evidence="18">
    <location>
        <begin position="450"/>
        <end position="487"/>
    </location>
</feature>
<feature type="disulfide bond" evidence="15">
    <location>
        <begin position="1829"/>
        <end position="1838"/>
    </location>
</feature>
<protein>
    <submittedName>
        <fullName evidence="19">Protein crumbs</fullName>
    </submittedName>
</protein>
<feature type="disulfide bond" evidence="15">
    <location>
        <begin position="1504"/>
        <end position="1514"/>
    </location>
</feature>
<feature type="domain" description="EGF-like" evidence="18">
    <location>
        <begin position="566"/>
        <end position="604"/>
    </location>
</feature>
<evidence type="ECO:0000256" key="6">
    <source>
        <dbReference type="ARBA" id="ARBA00022729"/>
    </source>
</evidence>
<dbReference type="Pfam" id="PF00054">
    <property type="entry name" value="Laminin_G_1"/>
    <property type="match status" value="2"/>
</dbReference>
<dbReference type="FunFam" id="2.10.25.10:FF:000123">
    <property type="entry name" value="Crumbs homolog 1 (Drosophila)"/>
    <property type="match status" value="2"/>
</dbReference>
<dbReference type="PROSITE" id="PS01186">
    <property type="entry name" value="EGF_2"/>
    <property type="match status" value="20"/>
</dbReference>
<dbReference type="GO" id="GO:0050769">
    <property type="term" value="P:positive regulation of neurogenesis"/>
    <property type="evidence" value="ECO:0007669"/>
    <property type="project" value="UniProtKB-ARBA"/>
</dbReference>
<feature type="disulfide bond" evidence="15">
    <location>
        <begin position="648"/>
        <end position="658"/>
    </location>
</feature>
<evidence type="ECO:0000313" key="19">
    <source>
        <dbReference type="RefSeq" id="XP_028151256.1"/>
    </source>
</evidence>
<evidence type="ECO:0000256" key="2">
    <source>
        <dbReference type="ARBA" id="ARBA00004316"/>
    </source>
</evidence>
<feature type="disulfide bond" evidence="15">
    <location>
        <begin position="1525"/>
        <end position="1534"/>
    </location>
</feature>
<dbReference type="CDD" id="cd00110">
    <property type="entry name" value="LamG"/>
    <property type="match status" value="3"/>
</dbReference>
<dbReference type="GO" id="GO:0120035">
    <property type="term" value="P:regulation of plasma membrane bounded cell projection organization"/>
    <property type="evidence" value="ECO:0007669"/>
    <property type="project" value="UniProtKB-ARBA"/>
</dbReference>
<dbReference type="InterPro" id="IPR049883">
    <property type="entry name" value="NOTCH1_EGF-like"/>
</dbReference>
<feature type="disulfide bond" evidence="15">
    <location>
        <begin position="1046"/>
        <end position="1055"/>
    </location>
</feature>
<feature type="disulfide bond" evidence="15">
    <location>
        <begin position="276"/>
        <end position="285"/>
    </location>
</feature>
<feature type="disulfide bond" evidence="15">
    <location>
        <begin position="671"/>
        <end position="680"/>
    </location>
</feature>
<comment type="caution">
    <text evidence="15">Lacks conserved residue(s) required for the propagation of feature annotation.</text>
</comment>
<dbReference type="Gene3D" id="2.10.25.10">
    <property type="entry name" value="Laminin"/>
    <property type="match status" value="28"/>
</dbReference>
<dbReference type="GO" id="GO:0005509">
    <property type="term" value="F:calcium ion binding"/>
    <property type="evidence" value="ECO:0007669"/>
    <property type="project" value="InterPro"/>
</dbReference>
<dbReference type="SUPFAM" id="SSF49899">
    <property type="entry name" value="Concanavalin A-like lectins/glucanases"/>
    <property type="match status" value="4"/>
</dbReference>
<dbReference type="GO" id="GO:0035282">
    <property type="term" value="P:segmentation"/>
    <property type="evidence" value="ECO:0007669"/>
    <property type="project" value="UniProtKB-ARBA"/>
</dbReference>
<feature type="domain" description="EGF-like" evidence="18">
    <location>
        <begin position="1500"/>
        <end position="1535"/>
    </location>
</feature>
<dbReference type="InterPro" id="IPR013032">
    <property type="entry name" value="EGF-like_CS"/>
</dbReference>
<feature type="domain" description="EGF-like" evidence="18">
    <location>
        <begin position="1996"/>
        <end position="2037"/>
    </location>
</feature>
<feature type="domain" description="EGF-like" evidence="18">
    <location>
        <begin position="1918"/>
        <end position="1959"/>
    </location>
</feature>
<feature type="disulfide bond" evidence="15">
    <location>
        <begin position="257"/>
        <end position="274"/>
    </location>
</feature>
<feature type="disulfide bond" evidence="15">
    <location>
        <begin position="554"/>
        <end position="563"/>
    </location>
</feature>
<feature type="domain" description="EGF-like" evidence="18">
    <location>
        <begin position="1879"/>
        <end position="1915"/>
    </location>
</feature>
<feature type="domain" description="EGF-like" evidence="18">
    <location>
        <begin position="683"/>
        <end position="721"/>
    </location>
</feature>
<dbReference type="FunFam" id="2.10.25.10:FF:000472">
    <property type="entry name" value="Uncharacterized protein, isoform A"/>
    <property type="match status" value="2"/>
</dbReference>
<evidence type="ECO:0000256" key="3">
    <source>
        <dbReference type="ARBA" id="ARBA00022475"/>
    </source>
</evidence>
<dbReference type="GO" id="GO:0048056">
    <property type="term" value="P:R3/R4 cell differentiation"/>
    <property type="evidence" value="ECO:0007669"/>
    <property type="project" value="UniProtKB-ARBA"/>
</dbReference>
<dbReference type="InterPro" id="IPR018097">
    <property type="entry name" value="EGF_Ca-bd_CS"/>
</dbReference>
<comment type="similarity">
    <text evidence="14">Belongs to the Crumbs protein family.</text>
</comment>
<keyword evidence="7" id="KW-0677">Repeat</keyword>
<dbReference type="GO" id="GO:0030097">
    <property type="term" value="P:hemopoiesis"/>
    <property type="evidence" value="ECO:0007669"/>
    <property type="project" value="UniProtKB-ARBA"/>
</dbReference>
<dbReference type="GO" id="GO:0023052">
    <property type="term" value="P:signaling"/>
    <property type="evidence" value="ECO:0007669"/>
    <property type="project" value="UniProtKB-ARBA"/>
</dbReference>
<dbReference type="OrthoDB" id="283575at2759"/>
<feature type="disulfide bond" evidence="15">
    <location>
        <begin position="864"/>
        <end position="873"/>
    </location>
</feature>
<name>A0A6P7GMX3_DIAVI</name>
<feature type="transmembrane region" description="Helical" evidence="16">
    <location>
        <begin position="2132"/>
        <end position="2155"/>
    </location>
</feature>
<feature type="disulfide bond" evidence="15">
    <location>
        <begin position="434"/>
        <end position="443"/>
    </location>
</feature>
<dbReference type="PROSITE" id="PS50026">
    <property type="entry name" value="EGF_3"/>
    <property type="match status" value="30"/>
</dbReference>
<dbReference type="RefSeq" id="XP_028151256.1">
    <property type="nucleotide sequence ID" value="XM_028295455.1"/>
</dbReference>
<sequence length="2195" mass="243224">MMKWKKTMEFMDIVKKNIFLTVVLAICHEVSSFGPSHQPEAYFNGSSYLRLQTIISLKKQTGLSFRTCYGGNLFSQQLNDDLIELSVNSDEVGFEARTGGKKYEHKILGNFLNNKWHTVYLQYVSGNLTIEVDGNVQLLANSTYRNELLVSPGLYNEGAAVLLIGKQFNGCLLEGPTVIFDPSIIKSNHNVLFKPCPIPYDSCVPKGLDWCETEPCMRHGTCLSKQDTYTCLCNPRYSGKNCEIDLGNPCDKIPPICKNSAVNCTSDQSGDFTCTCSPGFTGKRCETKLKTQPLCKNKACLNGGICDVNPDTEETYCRCKEGFEGENCEIDQDECLSNPCLNDGICLDSYNNFTCDCNHTGYEGRICDKDVNECKLNPCSSQGTCFNTYGSYLCQCLPGFGGRNCRSVIDECLSKPCLNNGMCVSHGDRYECRCINGYLGTNCEIEPGGQLRQCDSNSCPFYAECKEVPGGGSVCVCKPENPGDYPDCNTSTVCSRNPCLNGGTCTPYKGSFNCTCPNGFSGKICQTNVDECASSPCQNGGTCYDKINGFVCNCTESWMGYTCEKPYDICELGPCKNNATCISSSNKREFTCRCLSGFEGETCETNIDDCVGNKCPPAKICIDLVNDYECRCPPGFSGDDCSIGIDPCAQKPCHNGTCVIDKITHEAVCNCNPGYTGPLCKDDIDECKESDNKICNHGICVNFPGSFQCYCKPGYTGEHCNLDFDECLSMPCKNNATCINLVNNFECRCPPGYDGKDCSLNIDECESNPCMHGATCIDGINEFTCVCPEGLTGKQCEINIDDCESSPCQHGAQCIDGLNSYTCNCTDTGYEGLHCENNIDDCQGDPCQNGAPCIDLVKDYTCNCYPGYKGKNCEIDINECESNPCQHNGTCIERSNVTLYSTELSYNLPERFSRPFNYSEAAGYECICVPGVTGQNCEININECESNPCFYGTCTDKIGGYVCECEEGYEGVHCELDIDECEKYKPCVNGTCIDKVANYFCQCTAGYGGKNCSVELTGCMDNPCLNEGQCRPYLINETEHKFNCTCPNGFHGYTCEQITTMSFSAVSSVTVNTTREEGYDIQFRFKTTLGDGLLALGKGLTYYILELSKGRLNLHSSLLNKWEGVFTGSNLNNSDWQKVFVAINSSHLVLSANEEQTIYPISYNENNNVSSTSFPVTYIGGIPNNLRKLTHGQPFLVGCTEDVLVNSQWVLPQLRNATWLNFQNVEEKCIREPQCTPNPCESGGHCTDRWRDFSCTCERPYLGHTCQYNYTAATFGHENITDSLVTVDVADYARRAVRSIVDISMFIRTRQSRGQIFYLGSGLLPNPNDETYIAAQLEGGELLVRIQFEGNLESYTVGGVKLDNGWNHLIKVIRNVTLVQVKLNNTEYFRKTISASGPLDVRVLYLGGQPQSRSIRQANENLPTVTKINIAPTAPAAISSPLSNVHFKERRIGKRNFQISNGSSVMIVEFYPLQAQDLDVPASFGNVTFDRSTILKGVYSDDLCRTNPCHRGECKITWNDYMCVCPIGFKGKDCNELEFCKLQGCPAGSECKNLEDGYECITNSTFNGLQKPLQYHLTIDPSADNNFVYDSLELNYRTRSWGTVLFAKHKESYFTVFIYHNEVVIEWNLNGMPETKRFRKDRFKGQWISLLFLYKNQKFRGGFKEHVMDESSDFEVKEFDIYTFTEVFKDGVVYVGGSDGQTFDYQTVIDNTDTNMTGYIPVSDTTTAESLISNSLESNELSEDVLLYKVDQDKKTDNFKGCLGELRIGGLLLPYFHTLEIYPNKTNLKRMYELKEEFGAEQGCILCYSVDCLNKGVCLNSTETYKCHCQPGYTGDDCSIDIDECQNNHCENNATCVDLINEYKCECLAGYEGEYCETDIDECLSNPCRHGGTCNDLIGTFKCDCPEGFVGKQCEAPLLITCENKPCKEPASCETGANEVTGNNFTCVCTEGMEGPLCDTPFCTNTHCDQGFCNDSLLVPFCQCQRGFEGKFCEININECILPNGGSPCQNRGVCIDGINRYICNCENTGYTGLLCENDINECQNGMPCGRAGVCENIPGSYRCICEQKGKCGYQCDLDDPCETIKPCENGLCQPQCTDKPDYVCLCEENYEGKNCTKLKVTASQAEGGINILYIVLPIALAILIGAAAVLAVFFNVARSKRATRGTYSPSAQEFCNPRVELDHVLKPPPEERLI</sequence>
<dbReference type="Pfam" id="PF07645">
    <property type="entry name" value="EGF_CA"/>
    <property type="match status" value="2"/>
</dbReference>
<feature type="disulfide bond" evidence="15">
    <location>
        <begin position="711"/>
        <end position="720"/>
    </location>
</feature>
<dbReference type="InterPro" id="IPR000742">
    <property type="entry name" value="EGF"/>
</dbReference>
<dbReference type="GO" id="GO:0007411">
    <property type="term" value="P:axon guidance"/>
    <property type="evidence" value="ECO:0007669"/>
    <property type="project" value="UniProtKB-ARBA"/>
</dbReference>
<dbReference type="Gene3D" id="2.60.120.200">
    <property type="match status" value="4"/>
</dbReference>
<dbReference type="InterPro" id="IPR051022">
    <property type="entry name" value="Notch_Cell-Fate_Det"/>
</dbReference>
<keyword evidence="13" id="KW-0966">Cell projection</keyword>
<feature type="domain" description="EGF-like" evidence="18">
    <location>
        <begin position="723"/>
        <end position="759"/>
    </location>
</feature>
<dbReference type="SMART" id="SM00181">
    <property type="entry name" value="EGF"/>
    <property type="match status" value="30"/>
</dbReference>
<evidence type="ECO:0000256" key="8">
    <source>
        <dbReference type="ARBA" id="ARBA00022837"/>
    </source>
</evidence>
<dbReference type="GO" id="GO:0050877">
    <property type="term" value="P:nervous system process"/>
    <property type="evidence" value="ECO:0007669"/>
    <property type="project" value="UniProtKB-ARBA"/>
</dbReference>
<dbReference type="FunFam" id="2.10.25.10:FF:000039">
    <property type="entry name" value="Crumbs cell polarity complex component 1"/>
    <property type="match status" value="1"/>
</dbReference>
<feature type="domain" description="EGF-like" evidence="18">
    <location>
        <begin position="644"/>
        <end position="681"/>
    </location>
</feature>
<feature type="domain" description="EGF-like" evidence="18">
    <location>
        <begin position="2084"/>
        <end position="2117"/>
    </location>
</feature>
<feature type="disulfide bond" evidence="15">
    <location>
        <begin position="516"/>
        <end position="525"/>
    </location>
</feature>
<feature type="disulfide bond" evidence="15">
    <location>
        <begin position="632"/>
        <end position="641"/>
    </location>
</feature>
<reference evidence="19" key="1">
    <citation type="submission" date="2025-08" db="UniProtKB">
        <authorList>
            <consortium name="RefSeq"/>
        </authorList>
    </citation>
    <scope>IDENTIFICATION</scope>
    <source>
        <tissue evidence="19">Whole insect</tissue>
    </source>
</reference>